<comment type="function">
    <text evidence="19">Functions as a zinc transporter.</text>
</comment>
<comment type="caution">
    <text evidence="22">The sequence shown here is derived from an EMBL/GenBank/DDBJ whole genome shotgun (WGS) entry which is preliminary data.</text>
</comment>
<feature type="transmembrane region" description="Helical" evidence="19">
    <location>
        <begin position="322"/>
        <end position="341"/>
    </location>
</feature>
<feature type="region of interest" description="Disordered" evidence="20">
    <location>
        <begin position="452"/>
        <end position="501"/>
    </location>
</feature>
<feature type="transmembrane region" description="Helical" evidence="19">
    <location>
        <begin position="353"/>
        <end position="371"/>
    </location>
</feature>
<dbReference type="PANTHER" id="PTHR45755">
    <property type="match status" value="1"/>
</dbReference>
<evidence type="ECO:0000256" key="12">
    <source>
        <dbReference type="ARBA" id="ARBA00022989"/>
    </source>
</evidence>
<evidence type="ECO:0000256" key="10">
    <source>
        <dbReference type="ARBA" id="ARBA00022833"/>
    </source>
</evidence>
<feature type="domain" description="Cation efflux protein transmembrane" evidence="21">
    <location>
        <begin position="322"/>
        <end position="568"/>
    </location>
</feature>
<protein>
    <recommendedName>
        <fullName evidence="19">Zinc transporter</fullName>
    </recommendedName>
</protein>
<keyword evidence="14 19" id="KW-0406">Ion transport</keyword>
<keyword evidence="11" id="KW-0864">Zinc transport</keyword>
<dbReference type="NCBIfam" id="TIGR01297">
    <property type="entry name" value="CDF"/>
    <property type="match status" value="1"/>
</dbReference>
<evidence type="ECO:0000256" key="14">
    <source>
        <dbReference type="ARBA" id="ARBA00023065"/>
    </source>
</evidence>
<dbReference type="InterPro" id="IPR002524">
    <property type="entry name" value="Cation_efflux"/>
</dbReference>
<dbReference type="GO" id="GO:0032580">
    <property type="term" value="C:Golgi cisterna membrane"/>
    <property type="evidence" value="ECO:0007669"/>
    <property type="project" value="UniProtKB-SubCell"/>
</dbReference>
<feature type="transmembrane region" description="Helical" evidence="19">
    <location>
        <begin position="245"/>
        <end position="265"/>
    </location>
</feature>
<keyword evidence="10" id="KW-0862">Zinc</keyword>
<evidence type="ECO:0000256" key="18">
    <source>
        <dbReference type="ARBA" id="ARBA00048349"/>
    </source>
</evidence>
<evidence type="ECO:0000256" key="7">
    <source>
        <dbReference type="ARBA" id="ARBA00022449"/>
    </source>
</evidence>
<comment type="similarity">
    <text evidence="5 19">Belongs to the cation diffusion facilitator (CDF) transporter (TC 2.A.4) family. SLC30A subfamily.</text>
</comment>
<dbReference type="SUPFAM" id="SSF161111">
    <property type="entry name" value="Cation efflux protein transmembrane domain-like"/>
    <property type="match status" value="1"/>
</dbReference>
<dbReference type="Pfam" id="PF01545">
    <property type="entry name" value="Cation_efflux"/>
    <property type="match status" value="1"/>
</dbReference>
<feature type="transmembrane region" description="Helical" evidence="19">
    <location>
        <begin position="538"/>
        <end position="560"/>
    </location>
</feature>
<comment type="subunit">
    <text evidence="17">Heterodimer with SLC30A6/ZNT6; form a functional zinc ion transmembrane transporter.</text>
</comment>
<feature type="compositionally biased region" description="Basic residues" evidence="20">
    <location>
        <begin position="476"/>
        <end position="496"/>
    </location>
</feature>
<dbReference type="InterPro" id="IPR058533">
    <property type="entry name" value="Cation_efflux_TM"/>
</dbReference>
<dbReference type="AlphaFoldDB" id="A0A662YKJ5"/>
<evidence type="ECO:0000256" key="9">
    <source>
        <dbReference type="ARBA" id="ARBA00022723"/>
    </source>
</evidence>
<evidence type="ECO:0000313" key="23">
    <source>
        <dbReference type="Proteomes" id="UP000289886"/>
    </source>
</evidence>
<evidence type="ECO:0000256" key="13">
    <source>
        <dbReference type="ARBA" id="ARBA00023034"/>
    </source>
</evidence>
<keyword evidence="7" id="KW-0050">Antiport</keyword>
<evidence type="ECO:0000256" key="2">
    <source>
        <dbReference type="ARBA" id="ARBA00004205"/>
    </source>
</evidence>
<dbReference type="GO" id="GO:0012507">
    <property type="term" value="C:ER to Golgi transport vesicle membrane"/>
    <property type="evidence" value="ECO:0007669"/>
    <property type="project" value="UniProtKB-SubCell"/>
</dbReference>
<evidence type="ECO:0000256" key="1">
    <source>
        <dbReference type="ARBA" id="ARBA00004166"/>
    </source>
</evidence>
<accession>A0A662YKJ5</accession>
<evidence type="ECO:0000256" key="15">
    <source>
        <dbReference type="ARBA" id="ARBA00023136"/>
    </source>
</evidence>
<feature type="transmembrane region" description="Helical" evidence="19">
    <location>
        <begin position="207"/>
        <end position="225"/>
    </location>
</feature>
<keyword evidence="8 19" id="KW-0812">Transmembrane</keyword>
<keyword evidence="13 19" id="KW-0333">Golgi apparatus</keyword>
<name>A0A662YKJ5_ACIRT</name>
<gene>
    <name evidence="22" type="ORF">EOD39_14662</name>
</gene>
<dbReference type="EMBL" id="SCEB01001180">
    <property type="protein sequence ID" value="RXM97254.1"/>
    <property type="molecule type" value="Genomic_DNA"/>
</dbReference>
<evidence type="ECO:0000256" key="3">
    <source>
        <dbReference type="ARBA" id="ARBA00004557"/>
    </source>
</evidence>
<evidence type="ECO:0000256" key="8">
    <source>
        <dbReference type="ARBA" id="ARBA00022692"/>
    </source>
</evidence>
<evidence type="ECO:0000259" key="21">
    <source>
        <dbReference type="Pfam" id="PF01545"/>
    </source>
</evidence>
<dbReference type="GO" id="GO:0015297">
    <property type="term" value="F:antiporter activity"/>
    <property type="evidence" value="ECO:0007669"/>
    <property type="project" value="UniProtKB-KW"/>
</dbReference>
<keyword evidence="9" id="KW-0479">Metal-binding</keyword>
<evidence type="ECO:0000256" key="6">
    <source>
        <dbReference type="ARBA" id="ARBA00022448"/>
    </source>
</evidence>
<feature type="transmembrane region" description="Helical" evidence="19">
    <location>
        <begin position="511"/>
        <end position="532"/>
    </location>
</feature>
<keyword evidence="12 19" id="KW-1133">Transmembrane helix</keyword>
<dbReference type="GO" id="GO:1904257">
    <property type="term" value="P:zinc ion import into Golgi lumen"/>
    <property type="evidence" value="ECO:0007669"/>
    <property type="project" value="TreeGrafter"/>
</dbReference>
<dbReference type="PANTHER" id="PTHR45755:SF1">
    <property type="entry name" value="PROTON-COUPLED ZINC ANTIPORTER SLC30A5"/>
    <property type="match status" value="1"/>
</dbReference>
<dbReference type="GO" id="GO:0006882">
    <property type="term" value="P:intracellular zinc ion homeostasis"/>
    <property type="evidence" value="ECO:0007669"/>
    <property type="project" value="InterPro"/>
</dbReference>
<comment type="caution">
    <text evidence="19">Lacks conserved residue(s) required for the propagation of feature annotation.</text>
</comment>
<feature type="transmembrane region" description="Helical" evidence="19">
    <location>
        <begin position="424"/>
        <end position="443"/>
    </location>
</feature>
<sequence length="684" mass="74654">MDDKYSSNVISSGQLGPVDVPNARITKYIILLCITKLLKSLGIFESYDILKVVHIVQFIFILKLGKFSSGKAVTKRQWIKILKHAVVSCVISLLGFFGLTLCGPLRTLLLFEHSDIVIISLLSVLFTSSGGGPSKGGVVLLVITLCFKVGFHTASRKLSLEIGGSKRLYALSNLVSAAVLLPWVIVLSATTESICTTKMEGAKCARYGSLFLFLSGLLLANFWTHPLTDQLRAMSKPAQQQSTEHVLSGGVVVSAVFFILSANILSSPSKKGQKGTLVGYSPEGTPLYNFMGDALQHTSQSLPRFIKDSLKQILEEYDSRQIFYFLCLNLAFTFVELFYGVWTNSLGLISDGFHMLFDCSALVLGLFAALMTRWKATRIYSFGYGRVEILSGFINGLFLMVIAFFVFIESITRVIDPPNINTDMLTPVSVGGLIVNLFGICAFSHAHSHGPSKGGCQSHDHGHSHHGHGHGDHGHSHGGHGHGGHGHSHSHGHGHSHGSSGGGMNANMRGVFLHVLADTLGSVGVIISTILIRQFGWLIADPICSLFIAVLIFLSVIPLVKDACEVLLLRIPPEHEKELHSALEKVNKIEGVISYRDPHFWRHSASVIAGTIHLQLMSDVVEQRIIQQVTAVLKDAGVNNLSVQIEKEAYFQHMAGLSTGFQDVLAMTKQMEPIKYLKDGTYIM</sequence>
<evidence type="ECO:0000256" key="16">
    <source>
        <dbReference type="ARBA" id="ARBA00023329"/>
    </source>
</evidence>
<feature type="transmembrane region" description="Helical" evidence="19">
    <location>
        <begin position="174"/>
        <end position="195"/>
    </location>
</feature>
<evidence type="ECO:0000256" key="5">
    <source>
        <dbReference type="ARBA" id="ARBA00008873"/>
    </source>
</evidence>
<feature type="transmembrane region" description="Helical" evidence="19">
    <location>
        <begin position="392"/>
        <end position="412"/>
    </location>
</feature>
<keyword evidence="15 19" id="KW-0472">Membrane</keyword>
<comment type="catalytic activity">
    <reaction evidence="18">
        <text>Zn(2+)(in) + 2 H(+)(out) = Zn(2+)(out) + 2 H(+)(in)</text>
        <dbReference type="Rhea" id="RHEA:72627"/>
        <dbReference type="ChEBI" id="CHEBI:15378"/>
        <dbReference type="ChEBI" id="CHEBI:29105"/>
    </reaction>
</comment>
<evidence type="ECO:0000256" key="17">
    <source>
        <dbReference type="ARBA" id="ARBA00038531"/>
    </source>
</evidence>
<feature type="transmembrane region" description="Helical" evidence="19">
    <location>
        <begin position="81"/>
        <end position="101"/>
    </location>
</feature>
<organism evidence="22 23">
    <name type="scientific">Acipenser ruthenus</name>
    <name type="common">Sterlet sturgeon</name>
    <dbReference type="NCBI Taxonomy" id="7906"/>
    <lineage>
        <taxon>Eukaryota</taxon>
        <taxon>Metazoa</taxon>
        <taxon>Chordata</taxon>
        <taxon>Craniata</taxon>
        <taxon>Vertebrata</taxon>
        <taxon>Euteleostomi</taxon>
        <taxon>Actinopterygii</taxon>
        <taxon>Chondrostei</taxon>
        <taxon>Acipenseriformes</taxon>
        <taxon>Acipenseridae</taxon>
        <taxon>Acipenser</taxon>
    </lineage>
</organism>
<dbReference type="Gene3D" id="1.20.1510.10">
    <property type="entry name" value="Cation efflux protein transmembrane domain"/>
    <property type="match status" value="1"/>
</dbReference>
<evidence type="ECO:0000256" key="20">
    <source>
        <dbReference type="SAM" id="MobiDB-lite"/>
    </source>
</evidence>
<keyword evidence="16" id="KW-0968">Cytoplasmic vesicle</keyword>
<evidence type="ECO:0000256" key="19">
    <source>
        <dbReference type="RuleBase" id="RU369017"/>
    </source>
</evidence>
<keyword evidence="6 19" id="KW-0813">Transport</keyword>
<dbReference type="InterPro" id="IPR027469">
    <property type="entry name" value="Cation_efflux_TMD_sf"/>
</dbReference>
<proteinExistence type="inferred from homology"/>
<evidence type="ECO:0000256" key="11">
    <source>
        <dbReference type="ARBA" id="ARBA00022906"/>
    </source>
</evidence>
<feature type="transmembrane region" description="Helical" evidence="19">
    <location>
        <begin position="138"/>
        <end position="154"/>
    </location>
</feature>
<dbReference type="GO" id="GO:0005385">
    <property type="term" value="F:zinc ion transmembrane transporter activity"/>
    <property type="evidence" value="ECO:0007669"/>
    <property type="project" value="UniProtKB-UniRule"/>
</dbReference>
<evidence type="ECO:0000313" key="22">
    <source>
        <dbReference type="EMBL" id="RXM97254.1"/>
    </source>
</evidence>
<comment type="subcellular location">
    <subcellularLocation>
        <location evidence="3">Cytoplasmic vesicle</location>
        <location evidence="3">COPII-coated vesicle membrane</location>
        <topology evidence="3">Multi-pass membrane protein</topology>
    </subcellularLocation>
    <subcellularLocation>
        <location evidence="4">Cytoplasmic vesicle</location>
        <location evidence="4">Secretory vesicle membrane</location>
        <topology evidence="4">Multi-pass membrane protein</topology>
    </subcellularLocation>
    <subcellularLocation>
        <location evidence="2">Golgi apparatus</location>
        <location evidence="2">Golgi stack membrane</location>
        <topology evidence="2">Multi-pass membrane protein</topology>
    </subcellularLocation>
    <subcellularLocation>
        <location evidence="1 19">Golgi apparatus</location>
        <location evidence="1 19">trans-Golgi network membrane</location>
        <topology evidence="1 19">Multi-pass membrane protein</topology>
    </subcellularLocation>
</comment>
<dbReference type="GO" id="GO:0046872">
    <property type="term" value="F:metal ion binding"/>
    <property type="evidence" value="ECO:0007669"/>
    <property type="project" value="UniProtKB-KW"/>
</dbReference>
<feature type="transmembrane region" description="Helical" evidence="19">
    <location>
        <begin position="107"/>
        <end position="126"/>
    </location>
</feature>
<dbReference type="Proteomes" id="UP000289886">
    <property type="component" value="Unassembled WGS sequence"/>
</dbReference>
<dbReference type="InterPro" id="IPR045316">
    <property type="entry name" value="Msc2-like"/>
</dbReference>
<evidence type="ECO:0000256" key="4">
    <source>
        <dbReference type="ARBA" id="ARBA00004638"/>
    </source>
</evidence>
<reference evidence="22 23" key="1">
    <citation type="submission" date="2019-01" db="EMBL/GenBank/DDBJ databases">
        <title>Draft Genome and Complete Hox-Cluster Characterization of the Sterlet Sturgeon (Acipenser ruthenus).</title>
        <authorList>
            <person name="Wei Q."/>
        </authorList>
    </citation>
    <scope>NUCLEOTIDE SEQUENCE [LARGE SCALE GENOMIC DNA]</scope>
    <source>
        <strain evidence="22">WHYD16114868_AA</strain>
        <tissue evidence="22">Blood</tissue>
    </source>
</reference>
<keyword evidence="23" id="KW-1185">Reference proteome</keyword>